<evidence type="ECO:0000313" key="2">
    <source>
        <dbReference type="Proteomes" id="UP001058003"/>
    </source>
</evidence>
<dbReference type="AlphaFoldDB" id="A0A9Q9IFE6"/>
<dbReference type="InterPro" id="IPR036894">
    <property type="entry name" value="YbaB-like_sf"/>
</dbReference>
<organism evidence="1 2">
    <name type="scientific">Dactylosporangium aurantiacum</name>
    <dbReference type="NCBI Taxonomy" id="35754"/>
    <lineage>
        <taxon>Bacteria</taxon>
        <taxon>Bacillati</taxon>
        <taxon>Actinomycetota</taxon>
        <taxon>Actinomycetes</taxon>
        <taxon>Micromonosporales</taxon>
        <taxon>Micromonosporaceae</taxon>
        <taxon>Dactylosporangium</taxon>
    </lineage>
</organism>
<gene>
    <name evidence="1" type="ORF">Daura_02865</name>
</gene>
<reference evidence="1" key="1">
    <citation type="submission" date="2021-04" db="EMBL/GenBank/DDBJ databases">
        <title>Dactylosporangium aurantiacum NRRL B-8018 full assembly.</title>
        <authorList>
            <person name="Hartkoorn R.C."/>
            <person name="Beaudoing E."/>
            <person name="Hot D."/>
        </authorList>
    </citation>
    <scope>NUCLEOTIDE SEQUENCE</scope>
    <source>
        <strain evidence="1">NRRL B-8018</strain>
    </source>
</reference>
<dbReference type="Gene3D" id="3.30.1310.10">
    <property type="entry name" value="Nucleoid-associated protein YbaB-like domain"/>
    <property type="match status" value="1"/>
</dbReference>
<dbReference type="InterPro" id="IPR004401">
    <property type="entry name" value="YbaB/EbfC"/>
</dbReference>
<dbReference type="Pfam" id="PF02575">
    <property type="entry name" value="YbaB_DNA_bd"/>
    <property type="match status" value="1"/>
</dbReference>
<dbReference type="SUPFAM" id="SSF82607">
    <property type="entry name" value="YbaB-like"/>
    <property type="match status" value="1"/>
</dbReference>
<dbReference type="KEGG" id="daur:Daura_02865"/>
<sequence length="105" mass="11661">MGREIDERWIEQAVERYRRIDALLAEFDKAVTTVEVSVRSPDGLVEVVVTADGTIRDVRIDQLRGQTGAEVSRSVRAAVTAATDAAAWARKKLHAETFGDYRSLT</sequence>
<keyword evidence="2" id="KW-1185">Reference proteome</keyword>
<name>A0A9Q9IFE6_9ACTN</name>
<accession>A0A9Q9IFE6</accession>
<evidence type="ECO:0000313" key="1">
    <source>
        <dbReference type="EMBL" id="UWZ55229.1"/>
    </source>
</evidence>
<proteinExistence type="predicted"/>
<dbReference type="GO" id="GO:0003677">
    <property type="term" value="F:DNA binding"/>
    <property type="evidence" value="ECO:0007669"/>
    <property type="project" value="InterPro"/>
</dbReference>
<dbReference type="Proteomes" id="UP001058003">
    <property type="component" value="Chromosome"/>
</dbReference>
<dbReference type="RefSeq" id="WP_033363507.1">
    <property type="nucleotide sequence ID" value="NZ_CP073767.1"/>
</dbReference>
<dbReference type="EMBL" id="CP073767">
    <property type="protein sequence ID" value="UWZ55229.1"/>
    <property type="molecule type" value="Genomic_DNA"/>
</dbReference>
<dbReference type="OrthoDB" id="3387211at2"/>
<protein>
    <submittedName>
        <fullName evidence="1">YbaB/EbfC family nucleoid-associated protein</fullName>
    </submittedName>
</protein>